<sequence>MHVTSFLFKSCDFLKNFCDTLFTLLECLDLENSPANSSTTGAHYSQPRKPTSVVELPSAPIQPQFYSSNAHFQKFNNEHPPTPTGFDNFQPLKSSTPKYNGSEYVTPQQFFATTTTFGTEPQRKSTFISENNAFSPDESHTSGF</sequence>
<protein>
    <submittedName>
        <fullName evidence="3">Uncharacterized protein</fullName>
    </submittedName>
</protein>
<name>A0A914Q314_9BILA</name>
<evidence type="ECO:0000256" key="1">
    <source>
        <dbReference type="SAM" id="MobiDB-lite"/>
    </source>
</evidence>
<keyword evidence="2" id="KW-1185">Reference proteome</keyword>
<evidence type="ECO:0000313" key="3">
    <source>
        <dbReference type="WBParaSite" id="PDA_v2.g25584.t1"/>
    </source>
</evidence>
<dbReference type="AlphaFoldDB" id="A0A914Q314"/>
<dbReference type="Proteomes" id="UP000887578">
    <property type="component" value="Unplaced"/>
</dbReference>
<evidence type="ECO:0000313" key="2">
    <source>
        <dbReference type="Proteomes" id="UP000887578"/>
    </source>
</evidence>
<accession>A0A914Q314</accession>
<feature type="region of interest" description="Disordered" evidence="1">
    <location>
        <begin position="73"/>
        <end position="92"/>
    </location>
</feature>
<reference evidence="3" key="1">
    <citation type="submission" date="2022-11" db="UniProtKB">
        <authorList>
            <consortium name="WormBaseParasite"/>
        </authorList>
    </citation>
    <scope>IDENTIFICATION</scope>
</reference>
<proteinExistence type="predicted"/>
<organism evidence="2 3">
    <name type="scientific">Panagrolaimus davidi</name>
    <dbReference type="NCBI Taxonomy" id="227884"/>
    <lineage>
        <taxon>Eukaryota</taxon>
        <taxon>Metazoa</taxon>
        <taxon>Ecdysozoa</taxon>
        <taxon>Nematoda</taxon>
        <taxon>Chromadorea</taxon>
        <taxon>Rhabditida</taxon>
        <taxon>Tylenchina</taxon>
        <taxon>Panagrolaimomorpha</taxon>
        <taxon>Panagrolaimoidea</taxon>
        <taxon>Panagrolaimidae</taxon>
        <taxon>Panagrolaimus</taxon>
    </lineage>
</organism>
<dbReference type="WBParaSite" id="PDA_v2.g25584.t1">
    <property type="protein sequence ID" value="PDA_v2.g25584.t1"/>
    <property type="gene ID" value="PDA_v2.g25584"/>
</dbReference>